<sequence>MSELPKDKKKARKAPAKRMCNCRICHYRSTPILLKTWKRHQALMAEEQRAVARHHVTQSLGQAMAPDSVEAGGLGTGSGSDQGVAGGSAEPHNDSFFSAQDFKPVLQATPDNDGVSHQPSPSGLRNSPTSGGETAGLPPQPTTLPPENTNLPPQLENDTAATNAGSGDSQAQVPPPGLDDLDEFLNDAEPETRINITRSDKVMTDKFIRMLEDARLDDSNLSLDDIVRLQNPSTTSPRITTDLSEKYSLKYYLDTMSSADLSYVNVIATSNKLQEEQKTGLTYDMFPLEYNTQGFRKAQEIRKDFEKIDFERNVSQFTPVREFNEMIDGIVDERCRQREADEATEAGTAQRVIHAPRALLPKTPIIIGIDLAAGVQNVAEHILVTFPHYLSRPNSVARENVEHSLLTAQALHPKFQLGNLETRQAIFTASGDVLRALGNKAFLALEQEHAELCRRYKQLACDFDAHETAQHHTVHTLSTSQSPNDTSAPSGSIDTAQADSTIFYRYHLPGGYKAWGTRKHDKGMKMPAKFPRDMAFWSKLDWMATRQSGKTKPPNSSFIVDETGASLPEEEKKAICNQFCDECTEIAQHMEYRWTWKNVSSEFKGHLFAVLEQKYKYLGLCLDHWKVLELGQEIYHNWVSNHVEHYSVQNLFCLDHQKAKQHLASAGIEVVDEDNSPPPAEEPGSSVATQSQFVMSLAHGPQTVQVGSTVFPDNKGADEGVIGHQQAEEEEDEEWFLRPSFHDTHASDNHDNTPPGYYNPGRRRQYASQHFYRRVGTPSSSSSSSSSPTSAYSHRRSSQEHRSLGSPPLASSRVRAHVEDPISPTFQSPTISPANGGGCPDALPSPTAATIGATNYSSTGEIPPQLDAPVALPMSLHPAPANTGPIDPVLVANLLVTKKPLSSSEVPSDYDPKLWEGIAHLLADQNRVYKPKPSDKSPQNLAGKDWVANLGSNPHNKVKDFVEYWRTMSHELKCSYFNKSEAMGFKVTPKATRKTKAGGPAKVGQYSNQLLWLTFFLENNLRFSKDKKPNSRHSFNMILATTLTIMLSFLFLTLIHALKTFVSHDSRMTLPYSDSLDTDILALVLLSTISHRFWPSRIVFGPSHIIFGPSPIILSSQL</sequence>
<name>A0AAD5YRC4_9AGAR</name>
<evidence type="ECO:0000313" key="3">
    <source>
        <dbReference type="EMBL" id="KAJ3560178.1"/>
    </source>
</evidence>
<dbReference type="AlphaFoldDB" id="A0AAD5YRC4"/>
<dbReference type="Proteomes" id="UP001213000">
    <property type="component" value="Unassembled WGS sequence"/>
</dbReference>
<feature type="compositionally biased region" description="Low complexity" evidence="1">
    <location>
        <begin position="777"/>
        <end position="792"/>
    </location>
</feature>
<keyword evidence="2" id="KW-1133">Transmembrane helix</keyword>
<feature type="compositionally biased region" description="Basic and acidic residues" evidence="1">
    <location>
        <begin position="742"/>
        <end position="751"/>
    </location>
</feature>
<accession>A0AAD5YRC4</accession>
<proteinExistence type="predicted"/>
<comment type="caution">
    <text evidence="3">The sequence shown here is derived from an EMBL/GenBank/DDBJ whole genome shotgun (WGS) entry which is preliminary data.</text>
</comment>
<keyword evidence="2" id="KW-0472">Membrane</keyword>
<feature type="region of interest" description="Disordered" evidence="1">
    <location>
        <begin position="742"/>
        <end position="811"/>
    </location>
</feature>
<feature type="region of interest" description="Disordered" evidence="1">
    <location>
        <begin position="472"/>
        <end position="492"/>
    </location>
</feature>
<feature type="compositionally biased region" description="Low complexity" evidence="1">
    <location>
        <begin position="145"/>
        <end position="157"/>
    </location>
</feature>
<reference evidence="3" key="1">
    <citation type="submission" date="2022-07" db="EMBL/GenBank/DDBJ databases">
        <title>Genome Sequence of Leucocoprinus birnbaumii.</title>
        <authorList>
            <person name="Buettner E."/>
        </authorList>
    </citation>
    <scope>NUCLEOTIDE SEQUENCE</scope>
    <source>
        <strain evidence="3">VT141</strain>
    </source>
</reference>
<feature type="compositionally biased region" description="Gly residues" evidence="1">
    <location>
        <begin position="72"/>
        <end position="86"/>
    </location>
</feature>
<gene>
    <name evidence="3" type="ORF">NP233_g11007</name>
</gene>
<feature type="region of interest" description="Disordered" evidence="1">
    <location>
        <begin position="67"/>
        <end position="181"/>
    </location>
</feature>
<evidence type="ECO:0000256" key="1">
    <source>
        <dbReference type="SAM" id="MobiDB-lite"/>
    </source>
</evidence>
<keyword evidence="4" id="KW-1185">Reference proteome</keyword>
<feature type="region of interest" description="Disordered" evidence="1">
    <location>
        <begin position="670"/>
        <end position="689"/>
    </location>
</feature>
<feature type="compositionally biased region" description="Polar residues" evidence="1">
    <location>
        <begin position="159"/>
        <end position="172"/>
    </location>
</feature>
<feature type="compositionally biased region" description="Polar residues" evidence="1">
    <location>
        <begin position="475"/>
        <end position="492"/>
    </location>
</feature>
<feature type="compositionally biased region" description="Polar residues" evidence="1">
    <location>
        <begin position="115"/>
        <end position="132"/>
    </location>
</feature>
<feature type="region of interest" description="Disordered" evidence="1">
    <location>
        <begin position="826"/>
        <end position="862"/>
    </location>
</feature>
<feature type="transmembrane region" description="Helical" evidence="2">
    <location>
        <begin position="1037"/>
        <end position="1058"/>
    </location>
</feature>
<evidence type="ECO:0000313" key="4">
    <source>
        <dbReference type="Proteomes" id="UP001213000"/>
    </source>
</evidence>
<protein>
    <submittedName>
        <fullName evidence="3">Uncharacterized protein</fullName>
    </submittedName>
</protein>
<organism evidence="3 4">
    <name type="scientific">Leucocoprinus birnbaumii</name>
    <dbReference type="NCBI Taxonomy" id="56174"/>
    <lineage>
        <taxon>Eukaryota</taxon>
        <taxon>Fungi</taxon>
        <taxon>Dikarya</taxon>
        <taxon>Basidiomycota</taxon>
        <taxon>Agaricomycotina</taxon>
        <taxon>Agaricomycetes</taxon>
        <taxon>Agaricomycetidae</taxon>
        <taxon>Agaricales</taxon>
        <taxon>Agaricineae</taxon>
        <taxon>Agaricaceae</taxon>
        <taxon>Leucocoprinus</taxon>
    </lineage>
</organism>
<evidence type="ECO:0000256" key="2">
    <source>
        <dbReference type="SAM" id="Phobius"/>
    </source>
</evidence>
<keyword evidence="2" id="KW-0812">Transmembrane</keyword>
<dbReference type="EMBL" id="JANIEX010001222">
    <property type="protein sequence ID" value="KAJ3560178.1"/>
    <property type="molecule type" value="Genomic_DNA"/>
</dbReference>